<comment type="caution">
    <text evidence="1">The sequence shown here is derived from an EMBL/GenBank/DDBJ whole genome shotgun (WGS) entry which is preliminary data.</text>
</comment>
<protein>
    <submittedName>
        <fullName evidence="1">Uncharacterized protein</fullName>
    </submittedName>
</protein>
<dbReference type="Proteomes" id="UP000013057">
    <property type="component" value="Unassembled WGS sequence"/>
</dbReference>
<accession>R4FD76</accession>
<evidence type="ECO:0000313" key="1">
    <source>
        <dbReference type="EMBL" id="GAC91436.1"/>
    </source>
</evidence>
<dbReference type="EMBL" id="BARH01000014">
    <property type="protein sequence ID" value="GAC91436.1"/>
    <property type="molecule type" value="Genomic_DNA"/>
</dbReference>
<proteinExistence type="predicted"/>
<sequence>MIFAHLCTGNRIACQIHVVVMNRITVKKVYIAKRIGNALKYNGNAV</sequence>
<reference evidence="2" key="1">
    <citation type="journal article" date="2013" name="Genome Announc.">
        <title>Draft Genome Sequence of a Thermophilic Member of the Bacillaceae, Anoxybacillus flavithermus Strain Kn10, Isolated from the Kan-nawa Hot Spring in Japan.</title>
        <authorList>
            <person name="Matsutani M."/>
            <person name="Shirakihara Y."/>
            <person name="Imada K."/>
            <person name="Yakushi T."/>
            <person name="Matsushita K."/>
        </authorList>
    </citation>
    <scope>NUCLEOTIDE SEQUENCE [LARGE SCALE GENOMIC DNA]</scope>
    <source>
        <strain evidence="2">NBRC 109594</strain>
    </source>
</reference>
<evidence type="ECO:0000313" key="2">
    <source>
        <dbReference type="Proteomes" id="UP000013057"/>
    </source>
</evidence>
<name>R4FD76_9BACL</name>
<gene>
    <name evidence="1" type="ORF">KN10_1872</name>
</gene>
<dbReference type="AlphaFoldDB" id="R4FD76"/>
<organism evidence="1 2">
    <name type="scientific">Anoxybacillus flavithermus NBRC 109594</name>
    <dbReference type="NCBI Taxonomy" id="1315967"/>
    <lineage>
        <taxon>Bacteria</taxon>
        <taxon>Bacillati</taxon>
        <taxon>Bacillota</taxon>
        <taxon>Bacilli</taxon>
        <taxon>Bacillales</taxon>
        <taxon>Anoxybacillaceae</taxon>
        <taxon>Anoxybacillus</taxon>
    </lineage>
</organism>